<feature type="compositionally biased region" description="Pro residues" evidence="3">
    <location>
        <begin position="1"/>
        <end position="19"/>
    </location>
</feature>
<dbReference type="Gene3D" id="3.30.70.330">
    <property type="match status" value="1"/>
</dbReference>
<keyword evidence="6" id="KW-1185">Reference proteome</keyword>
<dbReference type="OrthoDB" id="1749473at2759"/>
<dbReference type="PANTHER" id="PTHR47640">
    <property type="entry name" value="TRNA SELENOCYSTEINE 1-ASSOCIATED PROTEIN 1-RELATED-RELATED"/>
    <property type="match status" value="1"/>
</dbReference>
<dbReference type="RefSeq" id="XP_018704802.1">
    <property type="nucleotide sequence ID" value="XM_018847846.1"/>
</dbReference>
<evidence type="ECO:0000256" key="2">
    <source>
        <dbReference type="PROSITE-ProRule" id="PRU00176"/>
    </source>
</evidence>
<dbReference type="GeneID" id="30020532"/>
<keyword evidence="1 2" id="KW-0694">RNA-binding</keyword>
<proteinExistence type="predicted"/>
<feature type="domain" description="RRM" evidence="4">
    <location>
        <begin position="238"/>
        <end position="316"/>
    </location>
</feature>
<feature type="compositionally biased region" description="Polar residues" evidence="3">
    <location>
        <begin position="28"/>
        <end position="38"/>
    </location>
</feature>
<dbReference type="SMART" id="SM00360">
    <property type="entry name" value="RRM"/>
    <property type="match status" value="1"/>
</dbReference>
<evidence type="ECO:0000313" key="5">
    <source>
        <dbReference type="EMBL" id="OAA64830.1"/>
    </source>
</evidence>
<organism evidence="5 6">
    <name type="scientific">Cordyceps fumosorosea (strain ARSEF 2679)</name>
    <name type="common">Isaria fumosorosea</name>
    <dbReference type="NCBI Taxonomy" id="1081104"/>
    <lineage>
        <taxon>Eukaryota</taxon>
        <taxon>Fungi</taxon>
        <taxon>Dikarya</taxon>
        <taxon>Ascomycota</taxon>
        <taxon>Pezizomycotina</taxon>
        <taxon>Sordariomycetes</taxon>
        <taxon>Hypocreomycetidae</taxon>
        <taxon>Hypocreales</taxon>
        <taxon>Cordycipitaceae</taxon>
        <taxon>Cordyceps</taxon>
    </lineage>
</organism>
<dbReference type="SUPFAM" id="SSF54928">
    <property type="entry name" value="RNA-binding domain, RBD"/>
    <property type="match status" value="1"/>
</dbReference>
<evidence type="ECO:0000256" key="1">
    <source>
        <dbReference type="ARBA" id="ARBA00022884"/>
    </source>
</evidence>
<dbReference type="AlphaFoldDB" id="A0A162MP94"/>
<evidence type="ECO:0000259" key="4">
    <source>
        <dbReference type="PROSITE" id="PS50102"/>
    </source>
</evidence>
<dbReference type="InterPro" id="IPR035979">
    <property type="entry name" value="RBD_domain_sf"/>
</dbReference>
<name>A0A162MP94_CORFA</name>
<dbReference type="InterPro" id="IPR034215">
    <property type="entry name" value="RBM42_RRM"/>
</dbReference>
<dbReference type="Pfam" id="PF00076">
    <property type="entry name" value="RRM_1"/>
    <property type="match status" value="1"/>
</dbReference>
<evidence type="ECO:0000256" key="3">
    <source>
        <dbReference type="SAM" id="MobiDB-lite"/>
    </source>
</evidence>
<feature type="compositionally biased region" description="Low complexity" evidence="3">
    <location>
        <begin position="53"/>
        <end position="128"/>
    </location>
</feature>
<feature type="compositionally biased region" description="Low complexity" evidence="3">
    <location>
        <begin position="138"/>
        <end position="149"/>
    </location>
</feature>
<comment type="caution">
    <text evidence="5">The sequence shown here is derived from an EMBL/GenBank/DDBJ whole genome shotgun (WGS) entry which is preliminary data.</text>
</comment>
<evidence type="ECO:0000313" key="6">
    <source>
        <dbReference type="Proteomes" id="UP000076744"/>
    </source>
</evidence>
<protein>
    <submittedName>
        <fullName evidence="5">RNP domain protein</fullName>
    </submittedName>
</protein>
<dbReference type="Proteomes" id="UP000076744">
    <property type="component" value="Unassembled WGS sequence"/>
</dbReference>
<dbReference type="InterPro" id="IPR012677">
    <property type="entry name" value="Nucleotide-bd_a/b_plait_sf"/>
</dbReference>
<dbReference type="EMBL" id="AZHB01000009">
    <property type="protein sequence ID" value="OAA64830.1"/>
    <property type="molecule type" value="Genomic_DNA"/>
</dbReference>
<gene>
    <name evidence="5" type="ORF">ISF_04240</name>
</gene>
<dbReference type="GO" id="GO:0003729">
    <property type="term" value="F:mRNA binding"/>
    <property type="evidence" value="ECO:0007669"/>
    <property type="project" value="InterPro"/>
</dbReference>
<dbReference type="PANTHER" id="PTHR47640:SF11">
    <property type="entry name" value="RNA-BINDING PROTEIN 42"/>
    <property type="match status" value="1"/>
</dbReference>
<sequence>MSYPPPPGTSSLPARPPPSKGGFRPAFTPSSVQKNQRPTAAAPVTYASYPHRAAPGAQQPQYGAGSSSSSHYGAAAAPGVSAPPSYSYGAAQQTAGAHQSYGQQAYGQHQQQQQQQQQQAYGAAAASAPQIRNPFPQPGTTAATTAGTATAGGPGGAAAAGQYDAEMAAQIAQWQSAYMPRDPNATDAKGNPIEPAAGIRAPEVPAARAANPDKTVVRHGGGKKWTDETLVDWDPAHLRLFVGNLGGETTDDALLKAFARWPSVQKARVIRDKRTSKSKGYGFVSFSDADDFFQAAKEMNNKYIQNRPVVVRKANTEIKVTNVKDKNRGGNKNKNKSGSGGHGNGHQGYEANLGAKSAAGVIKPGQKTKNGLRLLG</sequence>
<feature type="region of interest" description="Disordered" evidence="3">
    <location>
        <begin position="1"/>
        <end position="159"/>
    </location>
</feature>
<dbReference type="CDD" id="cd12383">
    <property type="entry name" value="RRM_RBM42"/>
    <property type="match status" value="1"/>
</dbReference>
<reference evidence="5 6" key="1">
    <citation type="journal article" date="2016" name="Genome Biol. Evol.">
        <title>Divergent and convergent evolution of fungal pathogenicity.</title>
        <authorList>
            <person name="Shang Y."/>
            <person name="Xiao G."/>
            <person name="Zheng P."/>
            <person name="Cen K."/>
            <person name="Zhan S."/>
            <person name="Wang C."/>
        </authorList>
    </citation>
    <scope>NUCLEOTIDE SEQUENCE [LARGE SCALE GENOMIC DNA]</scope>
    <source>
        <strain evidence="5 6">ARSEF 2679</strain>
    </source>
</reference>
<dbReference type="STRING" id="1081104.A0A162MP94"/>
<dbReference type="InterPro" id="IPR050825">
    <property type="entry name" value="RBM42_RBP45_47-like"/>
</dbReference>
<feature type="region of interest" description="Disordered" evidence="3">
    <location>
        <begin position="321"/>
        <end position="350"/>
    </location>
</feature>
<dbReference type="InterPro" id="IPR000504">
    <property type="entry name" value="RRM_dom"/>
</dbReference>
<dbReference type="PROSITE" id="PS50102">
    <property type="entry name" value="RRM"/>
    <property type="match status" value="1"/>
</dbReference>
<accession>A0A162MP94</accession>